<protein>
    <submittedName>
        <fullName evidence="1">Uncharacterized protein</fullName>
    </submittedName>
</protein>
<accession>A0A135L132</accession>
<dbReference type="AlphaFoldDB" id="A0A135L132"/>
<evidence type="ECO:0000313" key="1">
    <source>
        <dbReference type="EMBL" id="KXG42629.1"/>
    </source>
</evidence>
<comment type="caution">
    <text evidence="1">The sequence shown here is derived from an EMBL/GenBank/DDBJ whole genome shotgun (WGS) entry which is preliminary data.</text>
</comment>
<reference evidence="1 2" key="1">
    <citation type="submission" date="2016-02" db="EMBL/GenBank/DDBJ databases">
        <title>Draft Genome for Tepidibacillus decaturensis nov. sp. Strain Z9, an Anaerobic, Moderately Thermophilic and Heterotrophic Bacterium from Deep Subsurface of the Illinois Basin, USA.</title>
        <authorList>
            <person name="Dong Y."/>
            <person name="Chang J.Y."/>
            <person name="Sanford R."/>
            <person name="Fouke B.W."/>
        </authorList>
    </citation>
    <scope>NUCLEOTIDE SEQUENCE [LARGE SCALE GENOMIC DNA]</scope>
    <source>
        <strain evidence="1 2">Z9</strain>
    </source>
</reference>
<dbReference type="Proteomes" id="UP000070352">
    <property type="component" value="Unassembled WGS sequence"/>
</dbReference>
<keyword evidence="2" id="KW-1185">Reference proteome</keyword>
<evidence type="ECO:0000313" key="2">
    <source>
        <dbReference type="Proteomes" id="UP000070352"/>
    </source>
</evidence>
<gene>
    <name evidence="1" type="ORF">U473_00140</name>
</gene>
<proteinExistence type="predicted"/>
<organism evidence="1 2">
    <name type="scientific">Tepidibacillus decaturensis</name>
    <dbReference type="NCBI Taxonomy" id="1413211"/>
    <lineage>
        <taxon>Bacteria</taxon>
        <taxon>Bacillati</taxon>
        <taxon>Bacillota</taxon>
        <taxon>Bacilli</taxon>
        <taxon>Bacillales</taxon>
        <taxon>Bacillaceae</taxon>
        <taxon>Tepidibacillus</taxon>
    </lineage>
</organism>
<name>A0A135L132_9BACI</name>
<sequence>MEESIEIQSTQYIKSWNTNINNLSVNIVNVSGFTDSYSTVETISVDLYLQYWDSGQGKWVDLVHVGEFKQSNTSHVAGTDDVAVSSGFYYRTRGIHYIIENGTVEETSSVSTYIYLK</sequence>
<dbReference type="EMBL" id="LSKU01000001">
    <property type="protein sequence ID" value="KXG42629.1"/>
    <property type="molecule type" value="Genomic_DNA"/>
</dbReference>